<evidence type="ECO:0000259" key="8">
    <source>
        <dbReference type="Pfam" id="PF08335"/>
    </source>
</evidence>
<evidence type="ECO:0000313" key="9">
    <source>
        <dbReference type="EMBL" id="QIL03051.1"/>
    </source>
</evidence>
<keyword evidence="4" id="KW-0067">ATP-binding</keyword>
<dbReference type="InterPro" id="IPR023057">
    <property type="entry name" value="GlnE"/>
</dbReference>
<keyword evidence="9" id="KW-0436">Ligase</keyword>
<evidence type="ECO:0000256" key="4">
    <source>
        <dbReference type="ARBA" id="ARBA00022840"/>
    </source>
</evidence>
<gene>
    <name evidence="9" type="primary">glnE</name>
    <name evidence="9" type="ORF">G7078_09865</name>
</gene>
<keyword evidence="10" id="KW-1185">Reference proteome</keyword>
<dbReference type="PANTHER" id="PTHR30621">
    <property type="entry name" value="GLUTAMINE SYNTHETASE ADENYLYLTRANSFERASE"/>
    <property type="match status" value="1"/>
</dbReference>
<keyword evidence="5" id="KW-0460">Magnesium</keyword>
<evidence type="ECO:0000313" key="10">
    <source>
        <dbReference type="Proteomes" id="UP000502502"/>
    </source>
</evidence>
<dbReference type="SUPFAM" id="SSF81301">
    <property type="entry name" value="Nucleotidyltransferase"/>
    <property type="match status" value="2"/>
</dbReference>
<sequence length="882" mass="94915">MERAQAYAPFLREAISVRPEIADAFAKSGPGAAVAVALEAGAETADAELRRRRLGLALAVSLGDLAGELSLEQVTAYLSDFADGAIDRAIEVAFDELVPGEAPRGFAVIALGKLGSRELNFSSDVDLLLLFDPQTMPRRQRHDPGEAAVRIGRRIVDLLQTRTPEGYVARVDLRLRPSPEATPIVLPVNAAISYYESSALGWERAAFIRARACAGDRALGRDFLAAIDPFVWRRALDFGAIEETQQMGQAIRDHYASRQRFGPGYDVKRGRGGIREVEFFAQARQLVHGGRNPDLRAAATLPALAALRQADHLNADLAAAMAEAYRKLRTAEHRVQMVDDQQTHLLPAQAAALEGVARLHGLPGAEDFLEWLRPSVELVGSAFDALGGRDAQELPRDPGELESQLRAMGFAEPETALRRIAEWRSGRPRSLRSSAALTAFEAMLPALLAAIAQSPDPAEALNRLADIVEGVPSGVNLYRLLQARPALSELLARILAHAPTLATQLARRPTLIDSLLDASCFDPLPQAADFALFLASEMGGKPYDLAIDRVRRLVNERRFALGVQLIDRRSDPLEVGRGYARVAEGAVAALAEAAIGEFEKAHGKFPGAELVILGLGRLGGGLLTHASDLDLIYIYTDPAGDASDGAKPLGPADYFNRLANRVTAALSVATAAGPLYDVDTRLRPQGTQGMLAVPASAFADYQRSEAWTWEHMALCRARPVVGSPSARASVAQSIRAILQLPRAASRVAAEAAKMRDEMAVHKAPAGPLDVKLGPGGLIDLEFAVHVLQLTRHVGLQPGLEGAVAELAQLQIIDANIVEAQSLLTKMLVVSRLLAPQTANPFPESRALMAELCGCESWDELLGRHEAARQCVAQVWANVRNSQ</sequence>
<dbReference type="GO" id="GO:0008882">
    <property type="term" value="F:[glutamate-ammonia-ligase] adenylyltransferase activity"/>
    <property type="evidence" value="ECO:0007669"/>
    <property type="project" value="UniProtKB-EC"/>
</dbReference>
<dbReference type="GO" id="GO:0000820">
    <property type="term" value="P:regulation of glutamine family amino acid metabolic process"/>
    <property type="evidence" value="ECO:0007669"/>
    <property type="project" value="TreeGrafter"/>
</dbReference>
<feature type="domain" description="Glutamate-ammonia ligase adenylyltransferase repeated" evidence="7">
    <location>
        <begin position="35"/>
        <end position="225"/>
    </location>
</feature>
<dbReference type="GO" id="GO:0016874">
    <property type="term" value="F:ligase activity"/>
    <property type="evidence" value="ECO:0007669"/>
    <property type="project" value="UniProtKB-KW"/>
</dbReference>
<keyword evidence="1 9" id="KW-0808">Transferase</keyword>
<proteinExistence type="predicted"/>
<name>A0A6G7ZQ03_9SPHN</name>
<dbReference type="GO" id="GO:0005524">
    <property type="term" value="F:ATP binding"/>
    <property type="evidence" value="ECO:0007669"/>
    <property type="project" value="UniProtKB-KW"/>
</dbReference>
<dbReference type="Pfam" id="PF03710">
    <property type="entry name" value="GlnE"/>
    <property type="match status" value="2"/>
</dbReference>
<dbReference type="Gene3D" id="1.20.120.330">
    <property type="entry name" value="Nucleotidyltransferases domain 2"/>
    <property type="match status" value="2"/>
</dbReference>
<dbReference type="KEGG" id="ssin:G7078_09865"/>
<dbReference type="Proteomes" id="UP000502502">
    <property type="component" value="Chromosome"/>
</dbReference>
<dbReference type="GO" id="GO:0047388">
    <property type="term" value="F:[glutamine synthetase]-adenylyl-L-tyrosine phosphorylase activity"/>
    <property type="evidence" value="ECO:0007669"/>
    <property type="project" value="UniProtKB-EC"/>
</dbReference>
<dbReference type="RefSeq" id="WP_166095570.1">
    <property type="nucleotide sequence ID" value="NZ_CP049871.1"/>
</dbReference>
<dbReference type="EC" id="2.7.7.42" evidence="9"/>
<feature type="domain" description="Glutamate-ammonia ligase adenylyltransferase repeated" evidence="7">
    <location>
        <begin position="490"/>
        <end position="730"/>
    </location>
</feature>
<feature type="domain" description="PII-uridylyltransferase/Glutamine-synthetase adenylyltransferase" evidence="8">
    <location>
        <begin position="249"/>
        <end position="383"/>
    </location>
</feature>
<organism evidence="9 10">
    <name type="scientific">Sphingomonas sinipercae</name>
    <dbReference type="NCBI Taxonomy" id="2714944"/>
    <lineage>
        <taxon>Bacteria</taxon>
        <taxon>Pseudomonadati</taxon>
        <taxon>Pseudomonadota</taxon>
        <taxon>Alphaproteobacteria</taxon>
        <taxon>Sphingomonadales</taxon>
        <taxon>Sphingomonadaceae</taxon>
        <taxon>Sphingomonas</taxon>
    </lineage>
</organism>
<keyword evidence="6" id="KW-0511">Multifunctional enzyme</keyword>
<dbReference type="EMBL" id="CP049871">
    <property type="protein sequence ID" value="QIL03051.1"/>
    <property type="molecule type" value="Genomic_DNA"/>
</dbReference>
<keyword evidence="3" id="KW-0547">Nucleotide-binding</keyword>
<keyword evidence="2 9" id="KW-0548">Nucleotidyltransferase</keyword>
<dbReference type="Gene3D" id="1.20.120.1510">
    <property type="match status" value="1"/>
</dbReference>
<evidence type="ECO:0000256" key="3">
    <source>
        <dbReference type="ARBA" id="ARBA00022741"/>
    </source>
</evidence>
<evidence type="ECO:0000256" key="5">
    <source>
        <dbReference type="ARBA" id="ARBA00022842"/>
    </source>
</evidence>
<evidence type="ECO:0000256" key="6">
    <source>
        <dbReference type="ARBA" id="ARBA00023268"/>
    </source>
</evidence>
<dbReference type="SUPFAM" id="SSF81593">
    <property type="entry name" value="Nucleotidyltransferase substrate binding subunit/domain"/>
    <property type="match status" value="2"/>
</dbReference>
<dbReference type="NCBIfam" id="NF008292">
    <property type="entry name" value="PRK11072.1"/>
    <property type="match status" value="1"/>
</dbReference>
<reference evidence="9 10" key="1">
    <citation type="submission" date="2020-03" db="EMBL/GenBank/DDBJ databases">
        <title>Sphingomonas sp. nov., isolated from fish.</title>
        <authorList>
            <person name="Hyun D.-W."/>
            <person name="Bae J.-W."/>
        </authorList>
    </citation>
    <scope>NUCLEOTIDE SEQUENCE [LARGE SCALE GENOMIC DNA]</scope>
    <source>
        <strain evidence="9 10">HDW15C</strain>
    </source>
</reference>
<dbReference type="InterPro" id="IPR005190">
    <property type="entry name" value="GlnE_rpt_dom"/>
</dbReference>
<protein>
    <submittedName>
        <fullName evidence="9">Bifunctional [glutamate--ammonia ligase]-adenylyl-L-tyrosine phosphorylase/[glutamate--ammonia-ligase] adenylyltransferase</fullName>
        <ecNumber evidence="9">2.7.7.42</ecNumber>
        <ecNumber evidence="9">2.7.7.89</ecNumber>
    </submittedName>
</protein>
<dbReference type="PANTHER" id="PTHR30621:SF0">
    <property type="entry name" value="BIFUNCTIONAL GLUTAMINE SYNTHETASE ADENYLYLTRANSFERASE_ADENYLYL-REMOVING ENZYME"/>
    <property type="match status" value="1"/>
</dbReference>
<dbReference type="Pfam" id="PF08335">
    <property type="entry name" value="GlnD_UR_UTase"/>
    <property type="match status" value="1"/>
</dbReference>
<dbReference type="GO" id="GO:0005829">
    <property type="term" value="C:cytosol"/>
    <property type="evidence" value="ECO:0007669"/>
    <property type="project" value="TreeGrafter"/>
</dbReference>
<evidence type="ECO:0000256" key="1">
    <source>
        <dbReference type="ARBA" id="ARBA00022679"/>
    </source>
</evidence>
<dbReference type="EC" id="2.7.7.89" evidence="9"/>
<dbReference type="AlphaFoldDB" id="A0A6G7ZQ03"/>
<dbReference type="InterPro" id="IPR043519">
    <property type="entry name" value="NT_sf"/>
</dbReference>
<dbReference type="InterPro" id="IPR013546">
    <property type="entry name" value="PII_UdlTrfase/GS_AdlTrfase"/>
</dbReference>
<evidence type="ECO:0000256" key="2">
    <source>
        <dbReference type="ARBA" id="ARBA00022695"/>
    </source>
</evidence>
<evidence type="ECO:0000259" key="7">
    <source>
        <dbReference type="Pfam" id="PF03710"/>
    </source>
</evidence>
<dbReference type="CDD" id="cd05401">
    <property type="entry name" value="NT_GlnE_GlnD_like"/>
    <property type="match status" value="2"/>
</dbReference>
<dbReference type="Gene3D" id="3.30.460.10">
    <property type="entry name" value="Beta Polymerase, domain 2"/>
    <property type="match status" value="2"/>
</dbReference>
<accession>A0A6G7ZQ03</accession>